<feature type="transmembrane region" description="Helical" evidence="1">
    <location>
        <begin position="969"/>
        <end position="987"/>
    </location>
</feature>
<dbReference type="RefSeq" id="XP_068352122.1">
    <property type="nucleotide sequence ID" value="XM_068509770.1"/>
</dbReference>
<dbReference type="EMBL" id="MLAK01001028">
    <property type="protein sequence ID" value="OHS98985.1"/>
    <property type="molecule type" value="Genomic_DNA"/>
</dbReference>
<keyword evidence="1" id="KW-0812">Transmembrane</keyword>
<organism evidence="2 3">
    <name type="scientific">Tritrichomonas foetus</name>
    <dbReference type="NCBI Taxonomy" id="1144522"/>
    <lineage>
        <taxon>Eukaryota</taxon>
        <taxon>Metamonada</taxon>
        <taxon>Parabasalia</taxon>
        <taxon>Tritrichomonadida</taxon>
        <taxon>Tritrichomonadidae</taxon>
        <taxon>Tritrichomonas</taxon>
    </lineage>
</organism>
<evidence type="ECO:0000313" key="2">
    <source>
        <dbReference type="EMBL" id="OHS98985.1"/>
    </source>
</evidence>
<evidence type="ECO:0000256" key="1">
    <source>
        <dbReference type="SAM" id="Phobius"/>
    </source>
</evidence>
<evidence type="ECO:0008006" key="4">
    <source>
        <dbReference type="Google" id="ProtNLM"/>
    </source>
</evidence>
<feature type="transmembrane region" description="Helical" evidence="1">
    <location>
        <begin position="602"/>
        <end position="624"/>
    </location>
</feature>
<name>A0A1J4JK53_9EUKA</name>
<gene>
    <name evidence="2" type="ORF">TRFO_34631</name>
</gene>
<keyword evidence="1" id="KW-1133">Transmembrane helix</keyword>
<dbReference type="GeneID" id="94844474"/>
<keyword evidence="3" id="KW-1185">Reference proteome</keyword>
<dbReference type="VEuPathDB" id="TrichDB:TRFO_34631"/>
<feature type="transmembrane region" description="Helical" evidence="1">
    <location>
        <begin position="291"/>
        <end position="310"/>
    </location>
</feature>
<proteinExistence type="predicted"/>
<accession>A0A1J4JK53</accession>
<feature type="transmembrane region" description="Helical" evidence="1">
    <location>
        <begin position="228"/>
        <end position="247"/>
    </location>
</feature>
<feature type="transmembrane region" description="Helical" evidence="1">
    <location>
        <begin position="186"/>
        <end position="207"/>
    </location>
</feature>
<evidence type="ECO:0000313" key="3">
    <source>
        <dbReference type="Proteomes" id="UP000179807"/>
    </source>
</evidence>
<dbReference type="Proteomes" id="UP000179807">
    <property type="component" value="Unassembled WGS sequence"/>
</dbReference>
<feature type="transmembrane region" description="Helical" evidence="1">
    <location>
        <begin position="745"/>
        <end position="766"/>
    </location>
</feature>
<feature type="transmembrane region" description="Helical" evidence="1">
    <location>
        <begin position="792"/>
        <end position="817"/>
    </location>
</feature>
<comment type="caution">
    <text evidence="2">The sequence shown here is derived from an EMBL/GenBank/DDBJ whole genome shotgun (WGS) entry which is preliminary data.</text>
</comment>
<reference evidence="2" key="1">
    <citation type="submission" date="2016-10" db="EMBL/GenBank/DDBJ databases">
        <authorList>
            <person name="Benchimol M."/>
            <person name="Almeida L.G."/>
            <person name="Vasconcelos A.T."/>
            <person name="Perreira-Neves A."/>
            <person name="Rosa I.A."/>
            <person name="Tasca T."/>
            <person name="Bogo M.R."/>
            <person name="de Souza W."/>
        </authorList>
    </citation>
    <scope>NUCLEOTIDE SEQUENCE [LARGE SCALE GENOMIC DNA]</scope>
    <source>
        <strain evidence="2">K</strain>
    </source>
</reference>
<feature type="transmembrane region" description="Helical" evidence="1">
    <location>
        <begin position="253"/>
        <end position="270"/>
    </location>
</feature>
<feature type="transmembrane region" description="Helical" evidence="1">
    <location>
        <begin position="148"/>
        <end position="174"/>
    </location>
</feature>
<protein>
    <recommendedName>
        <fullName evidence="4">PAS domain-containing protein</fullName>
    </recommendedName>
</protein>
<feature type="transmembrane region" description="Helical" evidence="1">
    <location>
        <begin position="60"/>
        <end position="82"/>
    </location>
</feature>
<sequence length="1296" mass="149348">MKNRKFWMNEGDFPPEAGRNLESLLTSLQSNQNSESSTFTATNRFRFCHDIITLSKIPDILLNIITFFILIIYDFSICFQAIPFHWFESLSPHKFIEDPSSLNFIFSELIVQQISFAMIVFIVIFVIFQWIALFFYNPNLHLSTLKSSMLYFSFNYLPFLLAPVIGTLFGSLVLATSGDSTQNTSIFYALVLPTVYLFLLLNYSIYISTCEYNLIIGDSYFSYFSPPFYVVDAIIMFFLSFCTAFCIDSERLIMTISAAISLSWGILFFLMKRQFAFVYVFPNIFFHKLPVDAIIFSLITVVKVWVSIPAQFLFDLWIIMFLFSFGAGCLILKFYYITTKVRFEHVNGHNFNPAKISKTIHAINTLRSGIMFKFKESVSNDYLIWCLTHYCSEDIVVDSVRICLALGIPLSEMPMQRFSLAPRHLTSMKFLAFQLEQFRKYRSDDSSVYIKIAIEELNRESDTLKGIIDSDIEYHSIIWLGKATRQSTKLFRNFATEFANSKSIDTLWVNFCNNTLCSPSKAISPPPNAFELLPMPFSFVFNDQQIIHKRNKPEKSSIERITQHFAQIATAPYRFWVRLTLIVFIGFVIGDNVSYTNIMRDFASIFTDISQLFIFGLSLSYRFLKNIDSFSFLPSVEEIISIIGISQAEANDFKSNFELQSSELNSATKYLSLFAHIIPTFNLAGCSPMSLLLATGFEQPTTATIEQHRCYISMMQYYIDTVSNYTNNRVKDVDTEFYVQLNGNLFTLCSVFLILTLFYIIIFIIIKRQQIKALSIIKKINTKKYEFREPGISFSILFSIVLWLVVLGAAFALFFIFKSQILANSLLMQDCLLQMDMVADIARNAMAGLALGEFSLLDYGNYHKFENLARDRGMMILKSTQQLTSDGINSSFSEVDPLVNWSTPDTNSFSVLLLDFGHMMLDGNFSVNGYNFLMLRYLLIKNISQLANSTIENMMADALFSLQGKGSSFWLSSIGFLLFALCAWLLLEFLHSQHKLWFNGVRFIYRRELSASPQRMRNILRLMDKEYGNILEKLPFPAMIVKDSEIIDCNEESALFMKLSIEQIKGQQFSEFFENNVEVETKDHKILRFTESQFENENHQNRHQNELKLIKIDDHTKIIEKEKSRKDFIQKMKPKLQNELPFKAKLYHIAFSFIVKPELFEKIESIIKSIEINFHEVIRISIGYSFYRAVVFQQKNHTINDIGNENRYEDVDVKIPARFMLAVMENLNEIACGALTFGDVTITPIVENDVVTIACGETVDRGEWMLLRGETGKCMADEGIVQLMSPDIQSLFVSIK</sequence>
<feature type="transmembrane region" description="Helical" evidence="1">
    <location>
        <begin position="316"/>
        <end position="336"/>
    </location>
</feature>
<keyword evidence="1" id="KW-0472">Membrane</keyword>
<feature type="transmembrane region" description="Helical" evidence="1">
    <location>
        <begin position="573"/>
        <end position="590"/>
    </location>
</feature>
<feature type="transmembrane region" description="Helical" evidence="1">
    <location>
        <begin position="114"/>
        <end position="136"/>
    </location>
</feature>
<dbReference type="OrthoDB" id="10690006at2759"/>